<feature type="transmembrane region" description="Helical" evidence="2">
    <location>
        <begin position="259"/>
        <end position="278"/>
    </location>
</feature>
<protein>
    <recommendedName>
        <fullName evidence="5">Major facilitator superfamily transporter</fullName>
    </recommendedName>
</protein>
<feature type="transmembrane region" description="Helical" evidence="2">
    <location>
        <begin position="290"/>
        <end position="308"/>
    </location>
</feature>
<feature type="region of interest" description="Disordered" evidence="1">
    <location>
        <begin position="403"/>
        <end position="427"/>
    </location>
</feature>
<keyword evidence="2" id="KW-1133">Transmembrane helix</keyword>
<dbReference type="Proteomes" id="UP000003828">
    <property type="component" value="Unassembled WGS sequence"/>
</dbReference>
<dbReference type="Pfam" id="PF07690">
    <property type="entry name" value="MFS_1"/>
    <property type="match status" value="1"/>
</dbReference>
<evidence type="ECO:0008006" key="5">
    <source>
        <dbReference type="Google" id="ProtNLM"/>
    </source>
</evidence>
<organism evidence="3 4">
    <name type="scientific">Arthrobacter globiformis (strain ATCC 8010 / DSM 20124 / JCM 1332 / NBRC 12137 / NCIMB 8907 / NRRL B-2979 / 168)</name>
    <dbReference type="NCBI Taxonomy" id="1077972"/>
    <lineage>
        <taxon>Bacteria</taxon>
        <taxon>Bacillati</taxon>
        <taxon>Actinomycetota</taxon>
        <taxon>Actinomycetes</taxon>
        <taxon>Micrococcales</taxon>
        <taxon>Micrococcaceae</taxon>
        <taxon>Arthrobacter</taxon>
    </lineage>
</organism>
<dbReference type="PANTHER" id="PTHR23523">
    <property type="match status" value="1"/>
</dbReference>
<dbReference type="EMBL" id="BAEG01000080">
    <property type="protein sequence ID" value="GAB15061.1"/>
    <property type="molecule type" value="Genomic_DNA"/>
</dbReference>
<evidence type="ECO:0000256" key="1">
    <source>
        <dbReference type="SAM" id="MobiDB-lite"/>
    </source>
</evidence>
<keyword evidence="2" id="KW-0812">Transmembrane</keyword>
<dbReference type="SUPFAM" id="SSF103473">
    <property type="entry name" value="MFS general substrate transporter"/>
    <property type="match status" value="1"/>
</dbReference>
<accession>H0QQG0</accession>
<feature type="transmembrane region" description="Helical" evidence="2">
    <location>
        <begin position="376"/>
        <end position="397"/>
    </location>
</feature>
<feature type="transmembrane region" description="Helical" evidence="2">
    <location>
        <begin position="179"/>
        <end position="199"/>
    </location>
</feature>
<evidence type="ECO:0000256" key="2">
    <source>
        <dbReference type="SAM" id="Phobius"/>
    </source>
</evidence>
<dbReference type="STRING" id="1077972.ARGLB_080_01270"/>
<dbReference type="RefSeq" id="WP_003804204.1">
    <property type="nucleotide sequence ID" value="NZ_BAEG01000080.1"/>
</dbReference>
<dbReference type="OrthoDB" id="5317164at2"/>
<dbReference type="PANTHER" id="PTHR23523:SF2">
    <property type="entry name" value="2-NITROIMIDAZOLE TRANSPORTER"/>
    <property type="match status" value="1"/>
</dbReference>
<sequence>MATTSSAPPTAATYPTKPRTAVVAGVIALVLIGLNLRAGITGASALLHDLQQVLGYGPLVASLIPSIPTLCFAVAGAATSWLTGKLGVEKAILLSLGMLAAGLLVRGIPTTGMLVVGTVVGMSGLAVCNVSMPSFIREHFAARTSLMTAVYTVTMTSGATVMAVLVVPLSQVLGSPSAGLGTIGILALSAFLGFLPVTLHAHRDTARKAAGHISPWPLLRTKKGLLLTGIFTLQALLAYALLSWFPYMLTTMGLSPADSAVMFGIMQLVSVPAGMVLIAIGSRPRMLRPAVYLATLTMTAGIAALLLLPVSLAVIPAVLLGFGLGIFPLVMVIISRSGRNTAETTALSTLAQSTGYLLATVGPFGMGLLHSATGSWTLPLALLLVIALVQIVVAHLLSSGRAGGVSASGPSGASTAGTSSAGTGAAE</sequence>
<dbReference type="InterPro" id="IPR052524">
    <property type="entry name" value="MFS_Cyanate_Porter"/>
</dbReference>
<comment type="caution">
    <text evidence="3">The sequence shown here is derived from an EMBL/GenBank/DDBJ whole genome shotgun (WGS) entry which is preliminary data.</text>
</comment>
<dbReference type="InterPro" id="IPR036259">
    <property type="entry name" value="MFS_trans_sf"/>
</dbReference>
<feature type="transmembrane region" description="Helical" evidence="2">
    <location>
        <begin position="59"/>
        <end position="79"/>
    </location>
</feature>
<reference evidence="3 4" key="1">
    <citation type="submission" date="2011-12" db="EMBL/GenBank/DDBJ databases">
        <title>Whole genome shotgun sequence of Arthrobacter globiformis NBRC 12137.</title>
        <authorList>
            <person name="Miyazawa S."/>
            <person name="Hosoyama A."/>
            <person name="Tsuchikane K."/>
            <person name="Katsumata H."/>
            <person name="Yamazaki S."/>
            <person name="Fujita N."/>
        </authorList>
    </citation>
    <scope>NUCLEOTIDE SEQUENCE [LARGE SCALE GENOMIC DNA]</scope>
    <source>
        <strain evidence="3 4">NBRC 12137</strain>
    </source>
</reference>
<feature type="transmembrane region" description="Helical" evidence="2">
    <location>
        <begin position="314"/>
        <end position="334"/>
    </location>
</feature>
<feature type="transmembrane region" description="Helical" evidence="2">
    <location>
        <begin position="21"/>
        <end position="47"/>
    </location>
</feature>
<gene>
    <name evidence="3" type="ORF">ARGLB_080_01270</name>
</gene>
<feature type="transmembrane region" description="Helical" evidence="2">
    <location>
        <begin position="225"/>
        <end position="247"/>
    </location>
</feature>
<dbReference type="InterPro" id="IPR011701">
    <property type="entry name" value="MFS"/>
</dbReference>
<dbReference type="AlphaFoldDB" id="H0QQG0"/>
<feature type="transmembrane region" description="Helical" evidence="2">
    <location>
        <begin position="148"/>
        <end position="167"/>
    </location>
</feature>
<keyword evidence="2" id="KW-0472">Membrane</keyword>
<dbReference type="GO" id="GO:0022857">
    <property type="term" value="F:transmembrane transporter activity"/>
    <property type="evidence" value="ECO:0007669"/>
    <property type="project" value="InterPro"/>
</dbReference>
<evidence type="ECO:0000313" key="4">
    <source>
        <dbReference type="Proteomes" id="UP000003828"/>
    </source>
</evidence>
<dbReference type="Gene3D" id="1.20.1250.20">
    <property type="entry name" value="MFS general substrate transporter like domains"/>
    <property type="match status" value="1"/>
</dbReference>
<feature type="transmembrane region" description="Helical" evidence="2">
    <location>
        <begin position="91"/>
        <end position="108"/>
    </location>
</feature>
<evidence type="ECO:0000313" key="3">
    <source>
        <dbReference type="EMBL" id="GAB15061.1"/>
    </source>
</evidence>
<dbReference type="eggNOG" id="COG2807">
    <property type="taxonomic scope" value="Bacteria"/>
</dbReference>
<proteinExistence type="predicted"/>
<name>H0QQG0_ARTG1</name>
<keyword evidence="4" id="KW-1185">Reference proteome</keyword>
<feature type="transmembrane region" description="Helical" evidence="2">
    <location>
        <begin position="346"/>
        <end position="370"/>
    </location>
</feature>
<feature type="transmembrane region" description="Helical" evidence="2">
    <location>
        <begin position="114"/>
        <end position="136"/>
    </location>
</feature>